<feature type="region of interest" description="Disordered" evidence="2">
    <location>
        <begin position="230"/>
        <end position="272"/>
    </location>
</feature>
<protein>
    <recommendedName>
        <fullName evidence="1">Mitochondrial import inner membrane translocase subunit TIM50</fullName>
    </recommendedName>
</protein>
<dbReference type="GO" id="GO:0005744">
    <property type="term" value="C:TIM23 mitochondrial import inner membrane translocase complex"/>
    <property type="evidence" value="ECO:0007669"/>
    <property type="project" value="UniProtKB-UniRule"/>
</dbReference>
<keyword evidence="1" id="KW-0813">Transport</keyword>
<dbReference type="Gene3D" id="3.40.50.1000">
    <property type="entry name" value="HAD superfamily/HAD-like"/>
    <property type="match status" value="1"/>
</dbReference>
<dbReference type="EMBL" id="CYKH01001795">
    <property type="protein sequence ID" value="CUG90137.1"/>
    <property type="molecule type" value="Genomic_DNA"/>
</dbReference>
<evidence type="ECO:0000313" key="5">
    <source>
        <dbReference type="Proteomes" id="UP000051952"/>
    </source>
</evidence>
<dbReference type="InterPro" id="IPR004274">
    <property type="entry name" value="FCP1_dom"/>
</dbReference>
<reference evidence="5" key="1">
    <citation type="submission" date="2015-09" db="EMBL/GenBank/DDBJ databases">
        <authorList>
            <consortium name="Pathogen Informatics"/>
        </authorList>
    </citation>
    <scope>NUCLEOTIDE SEQUENCE [LARGE SCALE GENOMIC DNA]</scope>
    <source>
        <strain evidence="5">Lake Konstanz</strain>
    </source>
</reference>
<evidence type="ECO:0000256" key="1">
    <source>
        <dbReference type="RuleBase" id="RU365079"/>
    </source>
</evidence>
<keyword evidence="1" id="KW-0496">Mitochondrion</keyword>
<sequence>MRAGYRKWRKSPKPQAQHYERLEGDTTTQAANDASLNEKGAAALDSLTSLPECQAPPKIMPAATMPAPTRSCTVAVPVLHSIYQEIEQQPAKKKNRRTKKRTNALPGKQSDDKATQSAQASNEPQAATKTKHTLAQWRKSQAQHYERLEVSTTPYAANEASQSEKGATALDSLTSLLPECQALPTPLPETKTMPAPTGYCTVAVRKIWHRPHWPVPLPPALHSIDQQIEQPPAKKKNRSTKKRANALPGKQPGDKATQSAQASYEPQAATKTKHTLALDIDDTLLRYSDTGRHENKRLETFYVTLRPHVGTFLKEIHELFEVVMYTAAVPSYGAAMTNLLENAAGLPPSSYYDATVPWGCFDSRDKVNAEEANAMRYAPVLGKDQVNWYLLTGARTLNSDNFDRVKYLPILGRDPDSTIIIDDNERSFPLNPRAGIKIARMGYNDDDDDDALLQLLPMLRAVAAAPSALHELDHWRADEYVKCDNFADNIKFGSEARKILGTVLNKRRESPITAMIADSGNAKLLEDATRITEILWNASKTDVDTRRTEEAAFSKS</sequence>
<dbReference type="VEuPathDB" id="TriTrypDB:BSAL_25185"/>
<evidence type="ECO:0000256" key="2">
    <source>
        <dbReference type="SAM" id="MobiDB-lite"/>
    </source>
</evidence>
<dbReference type="Proteomes" id="UP000051952">
    <property type="component" value="Unassembled WGS sequence"/>
</dbReference>
<dbReference type="AlphaFoldDB" id="A0A0S4JL56"/>
<keyword evidence="1" id="KW-0811">Translocation</keyword>
<evidence type="ECO:0000313" key="4">
    <source>
        <dbReference type="EMBL" id="CUG90137.1"/>
    </source>
</evidence>
<dbReference type="PROSITE" id="PS50969">
    <property type="entry name" value="FCP1"/>
    <property type="match status" value="1"/>
</dbReference>
<comment type="function">
    <text evidence="1">Essential component of the TIM23 complex, a complex that mediates the translocation of transit peptide-containing proteins across the mitochondrial inner membrane.</text>
</comment>
<feature type="domain" description="FCP1 homology" evidence="3">
    <location>
        <begin position="269"/>
        <end position="462"/>
    </location>
</feature>
<dbReference type="OrthoDB" id="277011at2759"/>
<feature type="compositionally biased region" description="Polar residues" evidence="2">
    <location>
        <begin position="25"/>
        <end position="35"/>
    </location>
</feature>
<dbReference type="GO" id="GO:0015031">
    <property type="term" value="P:protein transport"/>
    <property type="evidence" value="ECO:0007669"/>
    <property type="project" value="UniProtKB-KW"/>
</dbReference>
<feature type="compositionally biased region" description="Basic residues" evidence="2">
    <location>
        <begin position="233"/>
        <end position="244"/>
    </location>
</feature>
<dbReference type="InterPro" id="IPR023214">
    <property type="entry name" value="HAD_sf"/>
</dbReference>
<feature type="region of interest" description="Disordered" evidence="2">
    <location>
        <begin position="1"/>
        <end position="43"/>
    </location>
</feature>
<dbReference type="SMART" id="SM00577">
    <property type="entry name" value="CPDc"/>
    <property type="match status" value="1"/>
</dbReference>
<dbReference type="Pfam" id="PF03031">
    <property type="entry name" value="NIF"/>
    <property type="match status" value="2"/>
</dbReference>
<feature type="compositionally biased region" description="Basic residues" evidence="2">
    <location>
        <begin position="91"/>
        <end position="102"/>
    </location>
</feature>
<dbReference type="PANTHER" id="PTHR12210">
    <property type="entry name" value="DULLARD PROTEIN PHOSPHATASE"/>
    <property type="match status" value="1"/>
</dbReference>
<feature type="region of interest" description="Disordered" evidence="2">
    <location>
        <begin position="87"/>
        <end position="142"/>
    </location>
</feature>
<organism evidence="4 5">
    <name type="scientific">Bodo saltans</name>
    <name type="common">Flagellated protozoan</name>
    <dbReference type="NCBI Taxonomy" id="75058"/>
    <lineage>
        <taxon>Eukaryota</taxon>
        <taxon>Discoba</taxon>
        <taxon>Euglenozoa</taxon>
        <taxon>Kinetoplastea</taxon>
        <taxon>Metakinetoplastina</taxon>
        <taxon>Eubodonida</taxon>
        <taxon>Bodonidae</taxon>
        <taxon>Bodo</taxon>
    </lineage>
</organism>
<dbReference type="InterPro" id="IPR036412">
    <property type="entry name" value="HAD-like_sf"/>
</dbReference>
<evidence type="ECO:0000259" key="3">
    <source>
        <dbReference type="PROSITE" id="PS50969"/>
    </source>
</evidence>
<keyword evidence="1" id="KW-0809">Transit peptide</keyword>
<keyword evidence="1" id="KW-0653">Protein transport</keyword>
<feature type="compositionally biased region" description="Basic residues" evidence="2">
    <location>
        <begin position="1"/>
        <end position="12"/>
    </location>
</feature>
<dbReference type="InterPro" id="IPR050365">
    <property type="entry name" value="TIM50"/>
</dbReference>
<proteinExistence type="inferred from homology"/>
<name>A0A0S4JL56_BODSA</name>
<comment type="subcellular location">
    <subcellularLocation>
        <location evidence="1">Mitochondrion inner membrane</location>
        <topology evidence="1">Single-pass membrane protein</topology>
    </subcellularLocation>
</comment>
<dbReference type="SUPFAM" id="SSF56784">
    <property type="entry name" value="HAD-like"/>
    <property type="match status" value="1"/>
</dbReference>
<comment type="subunit">
    <text evidence="1">Component of the TIM23 complex.</text>
</comment>
<gene>
    <name evidence="4" type="ORF">BSAL_25185</name>
</gene>
<feature type="compositionally biased region" description="Polar residues" evidence="2">
    <location>
        <begin position="115"/>
        <end position="128"/>
    </location>
</feature>
<accession>A0A0S4JL56</accession>
<keyword evidence="5" id="KW-1185">Reference proteome</keyword>
<comment type="similarity">
    <text evidence="1">Belongs to the TIM50 family.</text>
</comment>